<sequence>MSNNKNIFLMSKYMQSYRSFSKILGLIGIISLASCSSTQGFYDADGIYTDRPMKVDKQPVDYATYFDEMKQEADSYAYIIDSEDYFSQSEPNRYGGWGEQTGDTNIYFNNNWGWNWGFGYGFHYGWADPYFGWGYPGFGWGWGYPYYWYTPYYWGWGYPRYAYRDVSRSSFHRNPGRTVYSPATNSLRQTRTLRSRDLTTSRTLNSRSRNIDNSRNQTVRRPVSRNTINRSDNMRQNRNSETIQRNTNRNFSPSRSINTGGSRSTGGGISRGSGRSR</sequence>
<protein>
    <recommendedName>
        <fullName evidence="4">Vitellogenin II</fullName>
    </recommendedName>
</protein>
<dbReference type="EMBL" id="NIPO01000001">
    <property type="protein sequence ID" value="PJR04128.1"/>
    <property type="molecule type" value="Genomic_DNA"/>
</dbReference>
<accession>A0A2M9R5I6</accession>
<dbReference type="AlphaFoldDB" id="A0A2M9R5I6"/>
<evidence type="ECO:0008006" key="4">
    <source>
        <dbReference type="Google" id="ProtNLM"/>
    </source>
</evidence>
<organism evidence="2 3">
    <name type="scientific">Avrilella dinanensis</name>
    <dbReference type="NCBI Taxonomy" id="2008672"/>
    <lineage>
        <taxon>Bacteria</taxon>
        <taxon>Pseudomonadati</taxon>
        <taxon>Bacteroidota</taxon>
        <taxon>Flavobacteriia</taxon>
        <taxon>Flavobacteriales</taxon>
        <taxon>Flavobacteriaceae</taxon>
        <taxon>Avrilella</taxon>
    </lineage>
</organism>
<comment type="caution">
    <text evidence="2">The sequence shown here is derived from an EMBL/GenBank/DDBJ whole genome shotgun (WGS) entry which is preliminary data.</text>
</comment>
<evidence type="ECO:0000313" key="2">
    <source>
        <dbReference type="EMBL" id="PJR04128.1"/>
    </source>
</evidence>
<name>A0A2M9R5I6_9FLAO</name>
<evidence type="ECO:0000313" key="3">
    <source>
        <dbReference type="Proteomes" id="UP000231960"/>
    </source>
</evidence>
<reference evidence="2 3" key="1">
    <citation type="submission" date="2017-06" db="EMBL/GenBank/DDBJ databases">
        <title>Description of Avrilella dinanensis gen. nov. sp. nov.</title>
        <authorList>
            <person name="Leyer C."/>
            <person name="Sassi M."/>
            <person name="Minet J."/>
            <person name="Kayal S."/>
            <person name="Cattoir V."/>
        </authorList>
    </citation>
    <scope>NUCLEOTIDE SEQUENCE [LARGE SCALE GENOMIC DNA]</scope>
    <source>
        <strain evidence="2 3">UR159</strain>
    </source>
</reference>
<gene>
    <name evidence="2" type="ORF">CDL10_06030</name>
</gene>
<dbReference type="Proteomes" id="UP000231960">
    <property type="component" value="Unassembled WGS sequence"/>
</dbReference>
<keyword evidence="3" id="KW-1185">Reference proteome</keyword>
<dbReference type="PROSITE" id="PS51257">
    <property type="entry name" value="PROKAR_LIPOPROTEIN"/>
    <property type="match status" value="1"/>
</dbReference>
<evidence type="ECO:0000256" key="1">
    <source>
        <dbReference type="SAM" id="MobiDB-lite"/>
    </source>
</evidence>
<feature type="region of interest" description="Disordered" evidence="1">
    <location>
        <begin position="193"/>
        <end position="277"/>
    </location>
</feature>
<feature type="compositionally biased region" description="Low complexity" evidence="1">
    <location>
        <begin position="200"/>
        <end position="216"/>
    </location>
</feature>
<proteinExistence type="predicted"/>
<feature type="compositionally biased region" description="Polar residues" evidence="1">
    <location>
        <begin position="224"/>
        <end position="253"/>
    </location>
</feature>